<dbReference type="EMBL" id="AP011540">
    <property type="protein sequence ID" value="BAI64522.1"/>
    <property type="molecule type" value="Genomic_DNA"/>
</dbReference>
<evidence type="ECO:0000259" key="2">
    <source>
        <dbReference type="Pfam" id="PF00437"/>
    </source>
</evidence>
<dbReference type="Gene3D" id="3.30.450.380">
    <property type="match status" value="1"/>
</dbReference>
<dbReference type="PANTHER" id="PTHR30486">
    <property type="entry name" value="TWITCHING MOTILITY PROTEIN PILT"/>
    <property type="match status" value="1"/>
</dbReference>
<dbReference type="GO" id="GO:0016887">
    <property type="term" value="F:ATP hydrolysis activity"/>
    <property type="evidence" value="ECO:0007669"/>
    <property type="project" value="InterPro"/>
</dbReference>
<gene>
    <name evidence="3" type="ordered locus">RMDY18_06900</name>
</gene>
<evidence type="ECO:0000313" key="3">
    <source>
        <dbReference type="EMBL" id="BAI64522.1"/>
    </source>
</evidence>
<keyword evidence="4" id="KW-1185">Reference proteome</keyword>
<feature type="domain" description="Bacterial type II secretion system protein E" evidence="2">
    <location>
        <begin position="95"/>
        <end position="352"/>
    </location>
</feature>
<evidence type="ECO:0000313" key="4">
    <source>
        <dbReference type="Proteomes" id="UP000001883"/>
    </source>
</evidence>
<dbReference type="InterPro" id="IPR027417">
    <property type="entry name" value="P-loop_NTPase"/>
</dbReference>
<dbReference type="KEGG" id="rmu:RMDY18_06900"/>
<dbReference type="eggNOG" id="COG4962">
    <property type="taxonomic scope" value="Bacteria"/>
</dbReference>
<name>D2NS96_ROTMD</name>
<dbReference type="SUPFAM" id="SSF52540">
    <property type="entry name" value="P-loop containing nucleoside triphosphate hydrolases"/>
    <property type="match status" value="1"/>
</dbReference>
<comment type="similarity">
    <text evidence="1">Belongs to the GSP E family.</text>
</comment>
<evidence type="ECO:0000256" key="1">
    <source>
        <dbReference type="ARBA" id="ARBA00006611"/>
    </source>
</evidence>
<protein>
    <submittedName>
        <fullName evidence="3">Flp pilus assembly protein, ATPase CpaF</fullName>
    </submittedName>
</protein>
<dbReference type="CDD" id="cd01130">
    <property type="entry name" value="VirB11-like_ATPase"/>
    <property type="match status" value="1"/>
</dbReference>
<dbReference type="STRING" id="680646.RMDY18_06900"/>
<dbReference type="Proteomes" id="UP000001883">
    <property type="component" value="Chromosome"/>
</dbReference>
<dbReference type="Gene3D" id="3.40.50.300">
    <property type="entry name" value="P-loop containing nucleotide triphosphate hydrolases"/>
    <property type="match status" value="1"/>
</dbReference>
<reference evidence="3 4" key="2">
    <citation type="journal article" date="2010" name="J Osaka Dent Univ">
        <title>Isolation and identification of Rothia mucilaginosa from persistent apical periodontitis lesions.</title>
        <authorList>
            <person name="Yamane K."/>
            <person name="Yoshida M."/>
            <person name="Fujihira T."/>
            <person name="Baba T."/>
            <person name="Tsuji N."/>
            <person name="Hayashi H."/>
            <person name="Sugimori C."/>
            <person name="Yamanaka T."/>
            <person name="Mashimo C."/>
            <person name="Nambu T."/>
            <person name="Kawai H."/>
            <person name="Fukushima H."/>
        </authorList>
    </citation>
    <scope>NUCLEOTIDE SEQUENCE [LARGE SCALE GENOMIC DNA]</scope>
    <source>
        <strain evidence="3 4">DY-18</strain>
    </source>
</reference>
<reference evidence="4" key="1">
    <citation type="submission" date="2009-07" db="EMBL/GenBank/DDBJ databases">
        <title>Complete genome sequence of Rothia mucilaginosa DJ.</title>
        <authorList>
            <person name="Yamane K."/>
            <person name="Nambu T."/>
            <person name="Mashimo C."/>
            <person name="Sugimori C."/>
            <person name="Yamanaka T."/>
            <person name="Leung K."/>
            <person name="Fukushima H."/>
        </authorList>
    </citation>
    <scope>NUCLEOTIDE SEQUENCE [LARGE SCALE GENOMIC DNA]</scope>
    <source>
        <strain evidence="4">DY-18</strain>
    </source>
</reference>
<organism evidence="3 4">
    <name type="scientific">Rothia mucilaginosa (strain DY-18)</name>
    <name type="common">Stomatococcus mucilaginosus</name>
    <dbReference type="NCBI Taxonomy" id="680646"/>
    <lineage>
        <taxon>Bacteria</taxon>
        <taxon>Bacillati</taxon>
        <taxon>Actinomycetota</taxon>
        <taxon>Actinomycetes</taxon>
        <taxon>Micrococcales</taxon>
        <taxon>Micrococcaceae</taxon>
        <taxon>Rothia</taxon>
    </lineage>
</organism>
<dbReference type="AlphaFoldDB" id="D2NS96"/>
<proteinExistence type="inferred from homology"/>
<dbReference type="HOGENOM" id="CLU_005379_4_1_11"/>
<reference evidence="3 4" key="3">
    <citation type="journal article" date="2010" name="Sequencing">
        <title>Complete Genome Sequence of Rothia mucilaginosa DY-18: A Clinical Isolate with Dense Meshwork-Like Structures from a Persistent Apical Periodontitis Lesion.</title>
        <authorList>
            <person name="Yamane K."/>
            <person name="Nambu T."/>
            <person name="Yamanaka T."/>
            <person name="Mashimo C."/>
            <person name="Sugimori C."/>
            <person name="Leung K.-P."/>
            <person name="Fukushima H."/>
        </authorList>
    </citation>
    <scope>NUCLEOTIDE SEQUENCE [LARGE SCALE GENOMIC DNA]</scope>
    <source>
        <strain evidence="3 4">DY-18</strain>
    </source>
</reference>
<accession>D2NS96</accession>
<dbReference type="InterPro" id="IPR050921">
    <property type="entry name" value="T4SS_GSP_E_ATPase"/>
</dbReference>
<dbReference type="Pfam" id="PF00437">
    <property type="entry name" value="T2SSE"/>
    <property type="match status" value="1"/>
</dbReference>
<dbReference type="PANTHER" id="PTHR30486:SF6">
    <property type="entry name" value="TYPE IV PILUS RETRACTATION ATPASE PILT"/>
    <property type="match status" value="1"/>
</dbReference>
<dbReference type="InterPro" id="IPR001482">
    <property type="entry name" value="T2SS/T4SS_dom"/>
</dbReference>
<sequence length="437" mass="48540">MLHRIPHNHTTQHRITSMENTVLDTRAEHLTLLEENIREAMRHRSLDPHEDQHAVRGLIDEHLNDYEQRRTRISLPDLGDRESVIQRLHDEICGFGVIQPFLDDESVEEIWINSPDEIFIARNGESELTGLHLSTEAINSLLERMLKPSGRRVDLSSPFVDASLPDGSRLHAVIPDITRKHTSINIRKFVVRARRLPDLVRMNSLSAGAASLLHAAVESGMNILVSGATQAGKTTMLNCLSASIPPRERVITCEEIFELAVPLRDVVGLQCRQPNLEGTGAIELRRLVKEALRMRPDRILIGEVREAESLDMLIALNAGLPGMCTIHANSARDAVTKICTLPLLAGENISSAFVVPTVASCFDIVVHCGRDSRGQRQVEEISMLGGRVEDGVIEMSPLFVRRDGQMVCVALELPNPDRWIRAGHRPEQVLAAAKAGQ</sequence>